<keyword evidence="3" id="KW-1185">Reference proteome</keyword>
<keyword evidence="1" id="KW-0472">Membrane</keyword>
<dbReference type="Proteomes" id="UP000272729">
    <property type="component" value="Unassembled WGS sequence"/>
</dbReference>
<protein>
    <recommendedName>
        <fullName evidence="4">Methyltransferase family protein</fullName>
    </recommendedName>
</protein>
<evidence type="ECO:0008006" key="4">
    <source>
        <dbReference type="Google" id="ProtNLM"/>
    </source>
</evidence>
<sequence length="414" mass="44290">MSEENSTTTWSTGAGVVDSVAGFVDSLTADSEGEGVDVIDVALGGAGMVVDLVATAANPLSMLASAGVGWLLEHVDFLREPLDALLGNPDEINANTDHLKQAALEMRTIAQEHREDLRGVADWEGESADAFRREMEQLAGEYEALGKTMDGTAAIYALSGALVCELRSLVFGWISDLVGELIAGALIAAASAVVTLGSSIAALAGFAGTRAAMMATKIATRLSKLASAMARFGGRMAKLAASLAVARAKDTSGTITWIHGDATSLPALDADLAVMTGNVAQVFLTDDDWSNTLQGIHTALRPTGHLVFETRRPERRAWEEWATDPAHVVLDIAGVGPVEHRREVTDVTPPFVSFRHTYRFLSADTVITSDSTLRFRSREEVESTLVTRGFRVLDVRDAPDRPGREYVFIAERAY</sequence>
<dbReference type="AlphaFoldDB" id="A0A495XAF7"/>
<dbReference type="InterPro" id="IPR029063">
    <property type="entry name" value="SAM-dependent_MTases_sf"/>
</dbReference>
<evidence type="ECO:0000313" key="3">
    <source>
        <dbReference type="Proteomes" id="UP000272729"/>
    </source>
</evidence>
<dbReference type="RefSeq" id="WP_425471032.1">
    <property type="nucleotide sequence ID" value="NZ_RBXR01000001.1"/>
</dbReference>
<accession>A0A495XAF7</accession>
<proteinExistence type="predicted"/>
<keyword evidence="1" id="KW-1133">Transmembrane helix</keyword>
<dbReference type="SUPFAM" id="SSF140453">
    <property type="entry name" value="EsxAB dimer-like"/>
    <property type="match status" value="1"/>
</dbReference>
<evidence type="ECO:0000256" key="1">
    <source>
        <dbReference type="SAM" id="Phobius"/>
    </source>
</evidence>
<gene>
    <name evidence="2" type="ORF">DFJ66_1693</name>
</gene>
<feature type="transmembrane region" description="Helical" evidence="1">
    <location>
        <begin position="181"/>
        <end position="207"/>
    </location>
</feature>
<dbReference type="InterPro" id="IPR036689">
    <property type="entry name" value="ESAT-6-like_sf"/>
</dbReference>
<comment type="caution">
    <text evidence="2">The sequence shown here is derived from an EMBL/GenBank/DDBJ whole genome shotgun (WGS) entry which is preliminary data.</text>
</comment>
<feature type="transmembrane region" description="Helical" evidence="1">
    <location>
        <begin position="153"/>
        <end position="175"/>
    </location>
</feature>
<keyword evidence="1" id="KW-0812">Transmembrane</keyword>
<dbReference type="EMBL" id="RBXR01000001">
    <property type="protein sequence ID" value="RKT68508.1"/>
    <property type="molecule type" value="Genomic_DNA"/>
</dbReference>
<dbReference type="Gene3D" id="1.10.287.1060">
    <property type="entry name" value="ESAT-6-like"/>
    <property type="match status" value="1"/>
</dbReference>
<organism evidence="2 3">
    <name type="scientific">Saccharothrix variisporea</name>
    <dbReference type="NCBI Taxonomy" id="543527"/>
    <lineage>
        <taxon>Bacteria</taxon>
        <taxon>Bacillati</taxon>
        <taxon>Actinomycetota</taxon>
        <taxon>Actinomycetes</taxon>
        <taxon>Pseudonocardiales</taxon>
        <taxon>Pseudonocardiaceae</taxon>
        <taxon>Saccharothrix</taxon>
    </lineage>
</organism>
<name>A0A495XAF7_9PSEU</name>
<dbReference type="Gene3D" id="3.40.50.150">
    <property type="entry name" value="Vaccinia Virus protein VP39"/>
    <property type="match status" value="1"/>
</dbReference>
<evidence type="ECO:0000313" key="2">
    <source>
        <dbReference type="EMBL" id="RKT68508.1"/>
    </source>
</evidence>
<reference evidence="2 3" key="1">
    <citation type="submission" date="2018-10" db="EMBL/GenBank/DDBJ databases">
        <title>Sequencing the genomes of 1000 actinobacteria strains.</title>
        <authorList>
            <person name="Klenk H.-P."/>
        </authorList>
    </citation>
    <scope>NUCLEOTIDE SEQUENCE [LARGE SCALE GENOMIC DNA]</scope>
    <source>
        <strain evidence="2 3">DSM 43911</strain>
    </source>
</reference>
<dbReference type="SUPFAM" id="SSF53335">
    <property type="entry name" value="S-adenosyl-L-methionine-dependent methyltransferases"/>
    <property type="match status" value="1"/>
</dbReference>